<evidence type="ECO:0000313" key="2">
    <source>
        <dbReference type="EMBL" id="URW79005.1"/>
    </source>
</evidence>
<dbReference type="InterPro" id="IPR054105">
    <property type="entry name" value="WHD_NrtR"/>
</dbReference>
<dbReference type="Proteomes" id="UP001056426">
    <property type="component" value="Chromosome"/>
</dbReference>
<dbReference type="Gene3D" id="3.90.79.10">
    <property type="entry name" value="Nucleoside Triphosphate Pyrophosphohydrolase"/>
    <property type="match status" value="1"/>
</dbReference>
<keyword evidence="3" id="KW-1185">Reference proteome</keyword>
<dbReference type="InterPro" id="IPR015797">
    <property type="entry name" value="NUDIX_hydrolase-like_dom_sf"/>
</dbReference>
<dbReference type="Gene3D" id="1.10.10.10">
    <property type="entry name" value="Winged helix-like DNA-binding domain superfamily/Winged helix DNA-binding domain"/>
    <property type="match status" value="1"/>
</dbReference>
<gene>
    <name evidence="2" type="ORF">M9189_09075</name>
</gene>
<name>A0A9J6ZMQ8_9BACT</name>
<evidence type="ECO:0000313" key="3">
    <source>
        <dbReference type="Proteomes" id="UP001056426"/>
    </source>
</evidence>
<dbReference type="RefSeq" id="WP_250722529.1">
    <property type="nucleotide sequence ID" value="NZ_CP098400.1"/>
</dbReference>
<dbReference type="CDD" id="cd18873">
    <property type="entry name" value="NUDIX_NadM_like"/>
    <property type="match status" value="1"/>
</dbReference>
<dbReference type="KEGG" id="alkq:M9189_09075"/>
<dbReference type="GO" id="GO:0016787">
    <property type="term" value="F:hydrolase activity"/>
    <property type="evidence" value="ECO:0007669"/>
    <property type="project" value="UniProtKB-KW"/>
</dbReference>
<protein>
    <submittedName>
        <fullName evidence="2">NUDIX hydrolase</fullName>
    </submittedName>
</protein>
<evidence type="ECO:0000259" key="1">
    <source>
        <dbReference type="PROSITE" id="PS51462"/>
    </source>
</evidence>
<proteinExistence type="predicted"/>
<accession>A0A9J6ZMQ8</accession>
<dbReference type="InterPro" id="IPR000086">
    <property type="entry name" value="NUDIX_hydrolase_dom"/>
</dbReference>
<dbReference type="Pfam" id="PF21906">
    <property type="entry name" value="WHD_NrtR"/>
    <property type="match status" value="1"/>
</dbReference>
<reference evidence="2" key="1">
    <citation type="submission" date="2022-05" db="EMBL/GenBank/DDBJ databases">
        <authorList>
            <person name="Sun X."/>
        </authorList>
    </citation>
    <scope>NUCLEOTIDE SEQUENCE</scope>
    <source>
        <strain evidence="2">Ai-910</strain>
    </source>
</reference>
<dbReference type="Pfam" id="PF00293">
    <property type="entry name" value="NUDIX"/>
    <property type="match status" value="1"/>
</dbReference>
<dbReference type="SUPFAM" id="SSF46785">
    <property type="entry name" value="Winged helix' DNA-binding domain"/>
    <property type="match status" value="1"/>
</dbReference>
<dbReference type="PROSITE" id="PS51462">
    <property type="entry name" value="NUDIX"/>
    <property type="match status" value="1"/>
</dbReference>
<keyword evidence="2" id="KW-0378">Hydrolase</keyword>
<dbReference type="SUPFAM" id="SSF55811">
    <property type="entry name" value="Nudix"/>
    <property type="match status" value="1"/>
</dbReference>
<reference evidence="2" key="2">
    <citation type="submission" date="2022-06" db="EMBL/GenBank/DDBJ databases">
        <title>Xiashengella guii gen. nov. sp. nov., a bacterium isolated form anaerobic digestion tank.</title>
        <authorList>
            <person name="Huang H."/>
        </authorList>
    </citation>
    <scope>NUCLEOTIDE SEQUENCE</scope>
    <source>
        <strain evidence="2">Ai-910</strain>
    </source>
</reference>
<dbReference type="InterPro" id="IPR036388">
    <property type="entry name" value="WH-like_DNA-bd_sf"/>
</dbReference>
<dbReference type="PANTHER" id="PTHR43736">
    <property type="entry name" value="ADP-RIBOSE PYROPHOSPHATASE"/>
    <property type="match status" value="1"/>
</dbReference>
<dbReference type="AlphaFoldDB" id="A0A9J6ZMQ8"/>
<sequence length="229" mass="26699">MTYNHPKFLVAVDCVIFGYEDSELKVLLRHRDFDPGKGGWSLPGGFVNEKESVEDAALRVLFETTGLKDIFLEQIYTFSEPNRDPGERVISVSFFALIKIQDHDTELVGKNGAHWIPISELPELIFDHKVMVDQALLALQTKAANEVIGRELLPDFFTFNQLVDLYYAIYKRPFDPSNFRKRVKSLNVIERLNFKDKANSRKGAFYYRFKEPEQIEPYSRMVFRLHNQR</sequence>
<organism evidence="2 3">
    <name type="scientific">Xiashengella succiniciproducens</name>
    <dbReference type="NCBI Taxonomy" id="2949635"/>
    <lineage>
        <taxon>Bacteria</taxon>
        <taxon>Pseudomonadati</taxon>
        <taxon>Bacteroidota</taxon>
        <taxon>Bacteroidia</taxon>
        <taxon>Marinilabiliales</taxon>
        <taxon>Marinilabiliaceae</taxon>
        <taxon>Xiashengella</taxon>
    </lineage>
</organism>
<dbReference type="InterPro" id="IPR036390">
    <property type="entry name" value="WH_DNA-bd_sf"/>
</dbReference>
<dbReference type="EMBL" id="CP098400">
    <property type="protein sequence ID" value="URW79005.1"/>
    <property type="molecule type" value="Genomic_DNA"/>
</dbReference>
<dbReference type="PANTHER" id="PTHR43736:SF4">
    <property type="entry name" value="SLR1690 PROTEIN"/>
    <property type="match status" value="1"/>
</dbReference>
<feature type="domain" description="Nudix hydrolase" evidence="1">
    <location>
        <begin position="7"/>
        <end position="138"/>
    </location>
</feature>